<dbReference type="InterPro" id="IPR011990">
    <property type="entry name" value="TPR-like_helical_dom_sf"/>
</dbReference>
<dbReference type="Proteomes" id="UP000214646">
    <property type="component" value="Unassembled WGS sequence"/>
</dbReference>
<dbReference type="RefSeq" id="WP_088257271.1">
    <property type="nucleotide sequence ID" value="NZ_NIDE01000014.1"/>
</dbReference>
<evidence type="ECO:0000313" key="2">
    <source>
        <dbReference type="Proteomes" id="UP000214646"/>
    </source>
</evidence>
<dbReference type="Gene3D" id="1.25.40.10">
    <property type="entry name" value="Tetratricopeptide repeat domain"/>
    <property type="match status" value="1"/>
</dbReference>
<sequence length="52" mass="5570">MGRYAEARSLNQKALGIRLKMLGECHPHTAISYNNLAEDLNATGEAVGAQKG</sequence>
<proteinExistence type="predicted"/>
<organism evidence="1 2">
    <name type="scientific">Fimbriiglobus ruber</name>
    <dbReference type="NCBI Taxonomy" id="1908690"/>
    <lineage>
        <taxon>Bacteria</taxon>
        <taxon>Pseudomonadati</taxon>
        <taxon>Planctomycetota</taxon>
        <taxon>Planctomycetia</taxon>
        <taxon>Gemmatales</taxon>
        <taxon>Gemmataceae</taxon>
        <taxon>Fimbriiglobus</taxon>
    </lineage>
</organism>
<dbReference type="Pfam" id="PF13424">
    <property type="entry name" value="TPR_12"/>
    <property type="match status" value="1"/>
</dbReference>
<protein>
    <recommendedName>
        <fullName evidence="3">Kinesin light chain</fullName>
    </recommendedName>
</protein>
<evidence type="ECO:0000313" key="1">
    <source>
        <dbReference type="EMBL" id="OWK37332.1"/>
    </source>
</evidence>
<dbReference type="EMBL" id="NIDE01000014">
    <property type="protein sequence ID" value="OWK37332.1"/>
    <property type="molecule type" value="Genomic_DNA"/>
</dbReference>
<dbReference type="AlphaFoldDB" id="A0A225D7A3"/>
<accession>A0A225D7A3</accession>
<dbReference type="SUPFAM" id="SSF48452">
    <property type="entry name" value="TPR-like"/>
    <property type="match status" value="1"/>
</dbReference>
<keyword evidence="2" id="KW-1185">Reference proteome</keyword>
<name>A0A225D7A3_9BACT</name>
<dbReference type="OrthoDB" id="136988at2"/>
<gene>
    <name evidence="1" type="ORF">FRUB_06452</name>
</gene>
<evidence type="ECO:0008006" key="3">
    <source>
        <dbReference type="Google" id="ProtNLM"/>
    </source>
</evidence>
<reference evidence="2" key="1">
    <citation type="submission" date="2017-06" db="EMBL/GenBank/DDBJ databases">
        <title>Genome analysis of Fimbriiglobus ruber SP5, the first member of the order Planctomycetales with confirmed chitinolytic capability.</title>
        <authorList>
            <person name="Ravin N.V."/>
            <person name="Rakitin A.L."/>
            <person name="Ivanova A.A."/>
            <person name="Beletsky A.V."/>
            <person name="Kulichevskaya I.S."/>
            <person name="Mardanov A.V."/>
            <person name="Dedysh S.N."/>
        </authorList>
    </citation>
    <scope>NUCLEOTIDE SEQUENCE [LARGE SCALE GENOMIC DNA]</scope>
    <source>
        <strain evidence="2">SP5</strain>
    </source>
</reference>
<comment type="caution">
    <text evidence="1">The sequence shown here is derived from an EMBL/GenBank/DDBJ whole genome shotgun (WGS) entry which is preliminary data.</text>
</comment>